<dbReference type="InParanoid" id="T1IF00"/>
<dbReference type="EnsemblMetazoa" id="RPRC014869-RA">
    <property type="protein sequence ID" value="RPRC014869-PA"/>
    <property type="gene ID" value="RPRC014869"/>
</dbReference>
<evidence type="ECO:0000256" key="3">
    <source>
        <dbReference type="ARBA" id="ARBA00022679"/>
    </source>
</evidence>
<evidence type="ECO:0000256" key="4">
    <source>
        <dbReference type="ARBA" id="ARBA00022695"/>
    </source>
</evidence>
<dbReference type="PANTHER" id="PTHR43197">
    <property type="entry name" value="UTP--GLUCOSE-1-PHOSPHATE URIDYLYLTRANSFERASE"/>
    <property type="match status" value="1"/>
</dbReference>
<dbReference type="CDD" id="cd02541">
    <property type="entry name" value="UGPase_prokaryotic"/>
    <property type="match status" value="1"/>
</dbReference>
<dbReference type="VEuPathDB" id="VectorBase:RPRC014869"/>
<comment type="similarity">
    <text evidence="1">Belongs to the UDPGP type 2 family.</text>
</comment>
<evidence type="ECO:0000256" key="5">
    <source>
        <dbReference type="ARBA" id="ARBA00048128"/>
    </source>
</evidence>
<dbReference type="InterPro" id="IPR029044">
    <property type="entry name" value="Nucleotide-diphossugar_trans"/>
</dbReference>
<dbReference type="SUPFAM" id="SSF53448">
    <property type="entry name" value="Nucleotide-diphospho-sugar transferases"/>
    <property type="match status" value="1"/>
</dbReference>
<name>T1IF00_RHOPR</name>
<dbReference type="Gene3D" id="3.90.550.10">
    <property type="entry name" value="Spore Coat Polysaccharide Biosynthesis Protein SpsA, Chain A"/>
    <property type="match status" value="1"/>
</dbReference>
<dbReference type="AlphaFoldDB" id="T1IF00"/>
<keyword evidence="8" id="KW-1185">Reference proteome</keyword>
<proteinExistence type="inferred from homology"/>
<dbReference type="EMBL" id="ACPB03025937">
    <property type="status" value="NOT_ANNOTATED_CDS"/>
    <property type="molecule type" value="Genomic_DNA"/>
</dbReference>
<dbReference type="GO" id="GO:0006011">
    <property type="term" value="P:UDP-alpha-D-glucose metabolic process"/>
    <property type="evidence" value="ECO:0007669"/>
    <property type="project" value="InterPro"/>
</dbReference>
<comment type="catalytic activity">
    <reaction evidence="5">
        <text>alpha-D-glucose 1-phosphate + UTP + H(+) = UDP-alpha-D-glucose + diphosphate</text>
        <dbReference type="Rhea" id="RHEA:19889"/>
        <dbReference type="ChEBI" id="CHEBI:15378"/>
        <dbReference type="ChEBI" id="CHEBI:33019"/>
        <dbReference type="ChEBI" id="CHEBI:46398"/>
        <dbReference type="ChEBI" id="CHEBI:58601"/>
        <dbReference type="ChEBI" id="CHEBI:58885"/>
        <dbReference type="EC" id="2.7.7.9"/>
    </reaction>
</comment>
<keyword evidence="4" id="KW-0548">Nucleotidyltransferase</keyword>
<dbReference type="STRING" id="13249.T1IF00"/>
<dbReference type="GO" id="GO:0003983">
    <property type="term" value="F:UTP:glucose-1-phosphate uridylyltransferase activity"/>
    <property type="evidence" value="ECO:0007669"/>
    <property type="project" value="UniProtKB-EC"/>
</dbReference>
<sequence length="304" mass="32975">MATTLKAIIPVAGLGMNLLPVTKAIPKEMLPLVDRPVIEKIVNECVNAGIKEIVLVTHASKNAIENHFDTSFELESLLEERQKRQLLADVQAICPKGVTIMNVRQGETLGLGHAVSCARPIVGNNPFVVVLPDVVMDEVSADQSKENLAQLIARFEATGHSQVLVKHRPYEVLPEYSVVECAKPLNHAGDAAVITSMIEKPEVPPEEGSDLSAVGRYVLSADAWSILEKTPAGAWGRIQLTDAIAELIEQNHQVDAVQIAGRSFNCGRKLGYMQAFVAYGLRNPEFGDAFKASIKALLSKPENV</sequence>
<evidence type="ECO:0000313" key="7">
    <source>
        <dbReference type="EnsemblMetazoa" id="RPRC014869-PA"/>
    </source>
</evidence>
<feature type="domain" description="Nucleotidyl transferase" evidence="6">
    <location>
        <begin position="6"/>
        <end position="255"/>
    </location>
</feature>
<protein>
    <recommendedName>
        <fullName evidence="2">UTP--glucose-1-phosphate uridylyltransferase</fullName>
        <ecNumber evidence="2">2.7.7.9</ecNumber>
    </recommendedName>
</protein>
<dbReference type="eggNOG" id="KOG1322">
    <property type="taxonomic scope" value="Eukaryota"/>
</dbReference>
<evidence type="ECO:0000259" key="6">
    <source>
        <dbReference type="Pfam" id="PF00483"/>
    </source>
</evidence>
<organism evidence="7 8">
    <name type="scientific">Rhodnius prolixus</name>
    <name type="common">Triatomid bug</name>
    <dbReference type="NCBI Taxonomy" id="13249"/>
    <lineage>
        <taxon>Eukaryota</taxon>
        <taxon>Metazoa</taxon>
        <taxon>Ecdysozoa</taxon>
        <taxon>Arthropoda</taxon>
        <taxon>Hexapoda</taxon>
        <taxon>Insecta</taxon>
        <taxon>Pterygota</taxon>
        <taxon>Neoptera</taxon>
        <taxon>Paraneoptera</taxon>
        <taxon>Hemiptera</taxon>
        <taxon>Heteroptera</taxon>
        <taxon>Panheteroptera</taxon>
        <taxon>Cimicomorpha</taxon>
        <taxon>Reduviidae</taxon>
        <taxon>Triatominae</taxon>
        <taxon>Rhodnius</taxon>
    </lineage>
</organism>
<accession>T1IF00</accession>
<dbReference type="Pfam" id="PF00483">
    <property type="entry name" value="NTP_transferase"/>
    <property type="match status" value="1"/>
</dbReference>
<reference evidence="7" key="1">
    <citation type="submission" date="2015-05" db="UniProtKB">
        <authorList>
            <consortium name="EnsemblMetazoa"/>
        </authorList>
    </citation>
    <scope>IDENTIFICATION</scope>
</reference>
<dbReference type="PANTHER" id="PTHR43197:SF2">
    <property type="entry name" value="UTP--GLUCOSE-1-PHOSPHATE URIDYLYLTRANSFERASE"/>
    <property type="match status" value="1"/>
</dbReference>
<keyword evidence="3" id="KW-0808">Transferase</keyword>
<dbReference type="Proteomes" id="UP000015103">
    <property type="component" value="Unassembled WGS sequence"/>
</dbReference>
<dbReference type="OMA" id="MHYVRQG"/>
<dbReference type="HOGENOM" id="CLU_029499_1_1_1"/>
<evidence type="ECO:0000256" key="1">
    <source>
        <dbReference type="ARBA" id="ARBA00006890"/>
    </source>
</evidence>
<dbReference type="InterPro" id="IPR005771">
    <property type="entry name" value="GalU_uridylyltTrfase_bac/arc"/>
</dbReference>
<evidence type="ECO:0000256" key="2">
    <source>
        <dbReference type="ARBA" id="ARBA00012415"/>
    </source>
</evidence>
<dbReference type="InterPro" id="IPR005835">
    <property type="entry name" value="NTP_transferase_dom"/>
</dbReference>
<dbReference type="EC" id="2.7.7.9" evidence="2"/>
<evidence type="ECO:0000313" key="8">
    <source>
        <dbReference type="Proteomes" id="UP000015103"/>
    </source>
</evidence>